<evidence type="ECO:0000256" key="1">
    <source>
        <dbReference type="SAM" id="Coils"/>
    </source>
</evidence>
<dbReference type="InterPro" id="IPR045063">
    <property type="entry name" value="Dynamin_N"/>
</dbReference>
<evidence type="ECO:0000259" key="4">
    <source>
        <dbReference type="Pfam" id="PF24564"/>
    </source>
</evidence>
<gene>
    <name evidence="5" type="ORF">N656DRAFT_839036</name>
</gene>
<feature type="compositionally biased region" description="Basic residues" evidence="2">
    <location>
        <begin position="410"/>
        <end position="422"/>
    </location>
</feature>
<feature type="domain" description="DUF7605" evidence="4">
    <location>
        <begin position="705"/>
        <end position="802"/>
    </location>
</feature>
<dbReference type="RefSeq" id="XP_064667167.1">
    <property type="nucleotide sequence ID" value="XM_064818889.1"/>
</dbReference>
<evidence type="ECO:0000259" key="3">
    <source>
        <dbReference type="Pfam" id="PF00350"/>
    </source>
</evidence>
<proteinExistence type="predicted"/>
<dbReference type="PANTHER" id="PTHR36681">
    <property type="entry name" value="NUCLEAR GTPASE, GERMINAL CENTER-ASSOCIATED, TANDEM DUPLICATE 3"/>
    <property type="match status" value="1"/>
</dbReference>
<dbReference type="InterPro" id="IPR056024">
    <property type="entry name" value="DUF7605"/>
</dbReference>
<dbReference type="InterPro" id="IPR027417">
    <property type="entry name" value="P-loop_NTPase"/>
</dbReference>
<dbReference type="Gene3D" id="3.40.50.300">
    <property type="entry name" value="P-loop containing nucleotide triphosphate hydrolases"/>
    <property type="match status" value="1"/>
</dbReference>
<dbReference type="PANTHER" id="PTHR36681:SF3">
    <property type="entry name" value="NUCLEAR GTPASE, GERMINAL CENTER-ASSOCIATED, TANDEM DUPLICATE 3"/>
    <property type="match status" value="1"/>
</dbReference>
<sequence length="944" mass="105580">MALDAPPAPAKPGAEDQEKTGLPHLQRLVSERSTEPERLEDAVAAGMRFLQDLKEPLEGSLAKLSRTIVGVVGNTGAGKSSVISAVLDDERLLPTNCMRACTASPTEISYNYSDNPDELYRAEVEFITADDWAKELQALYSDLLDGNGEVSRECTNQDSECGVAYAKIKAVYPKMTKEMIAEATPQSLANTVAVRRVLGTVKKLQATTAASLYRQLQTYGDSKEKDTEKTMEYWPLIKVVRIYTKAAALATGACLVDLPGVQDSNAARAAVAANYMKACTGLWIVAPITRAVDDKTAKSLLGDSFRRQLKYDGAYSAVTFICSKTDDISVTETTESLGIETEIHDSWCEIERLNDEIKQHKSALADLRDEREACDDLIDKAEQSWDKWDALLSKLSSGVTVFAPHDSPGKKRKRQAKTRGSRKNGDSSDIDDSDYSDTEDFGSSDKENEDAGEGLGNQEPLTEEQIEEKLAALKAEKKEIRARKKEIEEQVMDHRNKIKELIAERDERLFERAIKQDFAMGIKELDQENAAEEDEANFDPEVDIRDHDAVAESLPVFCVSSRAYQKLRGRLRKDDFSNAGFQSIEDTEIPQLQAHARKLTEAGRAAHSRRFLNDLLQLLNFMSMWATDDGKRSDWSDREKANEESRLRNRLSKIEKELEDALEKCIASVKQHLAENIFEKFDHYIPKAVEEAVPTVTSWGAPKAMSGLVWSTYKATCRRNGVFHGASGPRDFNEELFAPISRHLATGWERAFQRRLPSCFDDFIRTTRALLETFHREATERAKERGTNYGGLNMLAQQLQSHSQPFTPVIQGGMIPAYDGCAAERGTGSFMRMKNIMIRHVTTYRNSMFRDATNVVQKQLEDMCKQMKLEMEESIQELHGRLSRDYLSVLVGTDAGSTLQSVPRVERMLRAEMATVLAKADLPFAKFFAKQPEQEGCPISGGGR</sequence>
<feature type="region of interest" description="Disordered" evidence="2">
    <location>
        <begin position="402"/>
        <end position="463"/>
    </location>
</feature>
<feature type="region of interest" description="Disordered" evidence="2">
    <location>
        <begin position="1"/>
        <end position="36"/>
    </location>
</feature>
<feature type="domain" description="Dynamin N-terminal" evidence="3">
    <location>
        <begin position="69"/>
        <end position="299"/>
    </location>
</feature>
<evidence type="ECO:0000313" key="5">
    <source>
        <dbReference type="EMBL" id="KAK4109597.1"/>
    </source>
</evidence>
<dbReference type="GeneID" id="89943015"/>
<dbReference type="Pfam" id="PF00350">
    <property type="entry name" value="Dynamin_N"/>
    <property type="match status" value="1"/>
</dbReference>
<reference evidence="5" key="2">
    <citation type="submission" date="2023-05" db="EMBL/GenBank/DDBJ databases">
        <authorList>
            <consortium name="Lawrence Berkeley National Laboratory"/>
            <person name="Steindorff A."/>
            <person name="Hensen N."/>
            <person name="Bonometti L."/>
            <person name="Westerberg I."/>
            <person name="Brannstrom I.O."/>
            <person name="Guillou S."/>
            <person name="Cros-Aarteil S."/>
            <person name="Calhoun S."/>
            <person name="Haridas S."/>
            <person name="Kuo A."/>
            <person name="Mondo S."/>
            <person name="Pangilinan J."/>
            <person name="Riley R."/>
            <person name="Labutti K."/>
            <person name="Andreopoulos B."/>
            <person name="Lipzen A."/>
            <person name="Chen C."/>
            <person name="Yanf M."/>
            <person name="Daum C."/>
            <person name="Ng V."/>
            <person name="Clum A."/>
            <person name="Ohm R."/>
            <person name="Martin F."/>
            <person name="Silar P."/>
            <person name="Natvig D."/>
            <person name="Lalanne C."/>
            <person name="Gautier V."/>
            <person name="Ament-Velasquez S.L."/>
            <person name="Kruys A."/>
            <person name="Hutchinson M.I."/>
            <person name="Powell A.J."/>
            <person name="Barry K."/>
            <person name="Miller A.N."/>
            <person name="Grigoriev I.V."/>
            <person name="Debuchy R."/>
            <person name="Gladieux P."/>
            <person name="Thoren M.H."/>
            <person name="Johannesson H."/>
        </authorList>
    </citation>
    <scope>NUCLEOTIDE SEQUENCE</scope>
    <source>
        <strain evidence="5">CBS 508.74</strain>
    </source>
</reference>
<reference evidence="5" key="1">
    <citation type="journal article" date="2023" name="Mol. Phylogenet. Evol.">
        <title>Genome-scale phylogeny and comparative genomics of the fungal order Sordariales.</title>
        <authorList>
            <person name="Hensen N."/>
            <person name="Bonometti L."/>
            <person name="Westerberg I."/>
            <person name="Brannstrom I.O."/>
            <person name="Guillou S."/>
            <person name="Cros-Aarteil S."/>
            <person name="Calhoun S."/>
            <person name="Haridas S."/>
            <person name="Kuo A."/>
            <person name="Mondo S."/>
            <person name="Pangilinan J."/>
            <person name="Riley R."/>
            <person name="LaButti K."/>
            <person name="Andreopoulos B."/>
            <person name="Lipzen A."/>
            <person name="Chen C."/>
            <person name="Yan M."/>
            <person name="Daum C."/>
            <person name="Ng V."/>
            <person name="Clum A."/>
            <person name="Steindorff A."/>
            <person name="Ohm R.A."/>
            <person name="Martin F."/>
            <person name="Silar P."/>
            <person name="Natvig D.O."/>
            <person name="Lalanne C."/>
            <person name="Gautier V."/>
            <person name="Ament-Velasquez S.L."/>
            <person name="Kruys A."/>
            <person name="Hutchinson M.I."/>
            <person name="Powell A.J."/>
            <person name="Barry K."/>
            <person name="Miller A.N."/>
            <person name="Grigoriev I.V."/>
            <person name="Debuchy R."/>
            <person name="Gladieux P."/>
            <person name="Hiltunen Thoren M."/>
            <person name="Johannesson H."/>
        </authorList>
    </citation>
    <scope>NUCLEOTIDE SEQUENCE</scope>
    <source>
        <strain evidence="5">CBS 508.74</strain>
    </source>
</reference>
<feature type="coiled-coil region" evidence="1">
    <location>
        <begin position="350"/>
        <end position="384"/>
    </location>
</feature>
<evidence type="ECO:0000256" key="2">
    <source>
        <dbReference type="SAM" id="MobiDB-lite"/>
    </source>
</evidence>
<evidence type="ECO:0008006" key="7">
    <source>
        <dbReference type="Google" id="ProtNLM"/>
    </source>
</evidence>
<dbReference type="EMBL" id="MU853355">
    <property type="protein sequence ID" value="KAK4109597.1"/>
    <property type="molecule type" value="Genomic_DNA"/>
</dbReference>
<dbReference type="Pfam" id="PF24564">
    <property type="entry name" value="DUF7605"/>
    <property type="match status" value="1"/>
</dbReference>
<evidence type="ECO:0000313" key="6">
    <source>
        <dbReference type="Proteomes" id="UP001302812"/>
    </source>
</evidence>
<organism evidence="5 6">
    <name type="scientific">Canariomyces notabilis</name>
    <dbReference type="NCBI Taxonomy" id="2074819"/>
    <lineage>
        <taxon>Eukaryota</taxon>
        <taxon>Fungi</taxon>
        <taxon>Dikarya</taxon>
        <taxon>Ascomycota</taxon>
        <taxon>Pezizomycotina</taxon>
        <taxon>Sordariomycetes</taxon>
        <taxon>Sordariomycetidae</taxon>
        <taxon>Sordariales</taxon>
        <taxon>Chaetomiaceae</taxon>
        <taxon>Canariomyces</taxon>
    </lineage>
</organism>
<dbReference type="Proteomes" id="UP001302812">
    <property type="component" value="Unassembled WGS sequence"/>
</dbReference>
<feature type="compositionally biased region" description="Pro residues" evidence="2">
    <location>
        <begin position="1"/>
        <end position="10"/>
    </location>
</feature>
<dbReference type="AlphaFoldDB" id="A0AAN6QN51"/>
<accession>A0AAN6QN51</accession>
<protein>
    <recommendedName>
        <fullName evidence="7">Nuclear GTPase SLIP-GC</fullName>
    </recommendedName>
</protein>
<keyword evidence="6" id="KW-1185">Reference proteome</keyword>
<dbReference type="SUPFAM" id="SSF52540">
    <property type="entry name" value="P-loop containing nucleoside triphosphate hydrolases"/>
    <property type="match status" value="1"/>
</dbReference>
<feature type="compositionally biased region" description="Acidic residues" evidence="2">
    <location>
        <begin position="428"/>
        <end position="452"/>
    </location>
</feature>
<comment type="caution">
    <text evidence="5">The sequence shown here is derived from an EMBL/GenBank/DDBJ whole genome shotgun (WGS) entry which is preliminary data.</text>
</comment>
<feature type="coiled-coil region" evidence="1">
    <location>
        <begin position="463"/>
        <end position="504"/>
    </location>
</feature>
<name>A0AAN6QN51_9PEZI</name>
<keyword evidence="1" id="KW-0175">Coiled coil</keyword>